<dbReference type="PROSITE" id="PS50297">
    <property type="entry name" value="ANK_REP_REGION"/>
    <property type="match status" value="1"/>
</dbReference>
<dbReference type="InterPro" id="IPR036770">
    <property type="entry name" value="Ankyrin_rpt-contain_sf"/>
</dbReference>
<feature type="signal peptide" evidence="4">
    <location>
        <begin position="1"/>
        <end position="20"/>
    </location>
</feature>
<dbReference type="PANTHER" id="PTHR24171">
    <property type="entry name" value="ANKYRIN REPEAT DOMAIN-CONTAINING PROTEIN 39-RELATED"/>
    <property type="match status" value="1"/>
</dbReference>
<evidence type="ECO:0008006" key="7">
    <source>
        <dbReference type="Google" id="ProtNLM"/>
    </source>
</evidence>
<accession>A0ABU1N294</accession>
<gene>
    <name evidence="5" type="ORF">J2800_003307</name>
</gene>
<dbReference type="InterPro" id="IPR002110">
    <property type="entry name" value="Ankyrin_rpt"/>
</dbReference>
<dbReference type="Proteomes" id="UP001262754">
    <property type="component" value="Unassembled WGS sequence"/>
</dbReference>
<evidence type="ECO:0000256" key="4">
    <source>
        <dbReference type="SAM" id="SignalP"/>
    </source>
</evidence>
<evidence type="ECO:0000256" key="1">
    <source>
        <dbReference type="ARBA" id="ARBA00022737"/>
    </source>
</evidence>
<feature type="chain" id="PRO_5047493823" description="Ankyrin repeat protein" evidence="4">
    <location>
        <begin position="21"/>
        <end position="297"/>
    </location>
</feature>
<dbReference type="PROSITE" id="PS50088">
    <property type="entry name" value="ANK_REPEAT"/>
    <property type="match status" value="1"/>
</dbReference>
<keyword evidence="6" id="KW-1185">Reference proteome</keyword>
<organism evidence="5 6">
    <name type="scientific">Caulobacter rhizosphaerae</name>
    <dbReference type="NCBI Taxonomy" id="2010972"/>
    <lineage>
        <taxon>Bacteria</taxon>
        <taxon>Pseudomonadati</taxon>
        <taxon>Pseudomonadota</taxon>
        <taxon>Alphaproteobacteria</taxon>
        <taxon>Caulobacterales</taxon>
        <taxon>Caulobacteraceae</taxon>
        <taxon>Caulobacter</taxon>
    </lineage>
</organism>
<feature type="repeat" description="ANK" evidence="3">
    <location>
        <begin position="174"/>
        <end position="200"/>
    </location>
</feature>
<dbReference type="SUPFAM" id="SSF48403">
    <property type="entry name" value="Ankyrin repeat"/>
    <property type="match status" value="1"/>
</dbReference>
<reference evidence="5 6" key="1">
    <citation type="submission" date="2023-07" db="EMBL/GenBank/DDBJ databases">
        <title>Sorghum-associated microbial communities from plants grown in Nebraska, USA.</title>
        <authorList>
            <person name="Schachtman D."/>
        </authorList>
    </citation>
    <scope>NUCLEOTIDE SEQUENCE [LARGE SCALE GENOMIC DNA]</scope>
    <source>
        <strain evidence="5 6">DS2154</strain>
    </source>
</reference>
<evidence type="ECO:0000256" key="3">
    <source>
        <dbReference type="PROSITE-ProRule" id="PRU00023"/>
    </source>
</evidence>
<dbReference type="Gene3D" id="1.25.40.20">
    <property type="entry name" value="Ankyrin repeat-containing domain"/>
    <property type="match status" value="1"/>
</dbReference>
<keyword evidence="4" id="KW-0732">Signal</keyword>
<keyword evidence="1" id="KW-0677">Repeat</keyword>
<name>A0ABU1N294_9CAUL</name>
<keyword evidence="2 3" id="KW-0040">ANK repeat</keyword>
<dbReference type="RefSeq" id="WP_163232252.1">
    <property type="nucleotide sequence ID" value="NZ_BMLD01000001.1"/>
</dbReference>
<comment type="caution">
    <text evidence="5">The sequence shown here is derived from an EMBL/GenBank/DDBJ whole genome shotgun (WGS) entry which is preliminary data.</text>
</comment>
<evidence type="ECO:0000256" key="2">
    <source>
        <dbReference type="ARBA" id="ARBA00023043"/>
    </source>
</evidence>
<dbReference type="Pfam" id="PF12796">
    <property type="entry name" value="Ank_2"/>
    <property type="match status" value="1"/>
</dbReference>
<evidence type="ECO:0000313" key="6">
    <source>
        <dbReference type="Proteomes" id="UP001262754"/>
    </source>
</evidence>
<proteinExistence type="predicted"/>
<protein>
    <recommendedName>
        <fullName evidence="7">Ankyrin repeat protein</fullName>
    </recommendedName>
</protein>
<dbReference type="EMBL" id="JAVDRL010000009">
    <property type="protein sequence ID" value="MDR6532549.1"/>
    <property type="molecule type" value="Genomic_DNA"/>
</dbReference>
<evidence type="ECO:0000313" key="5">
    <source>
        <dbReference type="EMBL" id="MDR6532549.1"/>
    </source>
</evidence>
<sequence length="297" mass="31112">MLLRLAVLMATMVMADQAAAACFVSGTALPDARQALAAADHGQAGREVMSAVLDGDVAGVERRLAVDKTLAATRGGPNGDLLSLAIARCDKPMVERLLAFGASPDGAPGAIPLSLALRATDPWFADRLLKAGADPGRRVDGAYWPLKAAVGLNSLGAVRLLVAHGAPVEEHDAGGATPLRLAVEQQNFRIAEFLLQQGANPWSVGANGETVGAVVDGPMRPGEPEEQAARQRVVPILEKAGWRFPGVLDAREIRRLVLAGAWPPAAARAAGWTSPPPATVKARMARYWAADGEKRPR</sequence>